<dbReference type="InterPro" id="IPR011990">
    <property type="entry name" value="TPR-like_helical_dom_sf"/>
</dbReference>
<name>A0A1F6UW67_9PROT</name>
<evidence type="ECO:0000313" key="2">
    <source>
        <dbReference type="EMBL" id="OGI61631.1"/>
    </source>
</evidence>
<protein>
    <recommendedName>
        <fullName evidence="4">Tetratricopeptide repeat-like domain-containing protein</fullName>
    </recommendedName>
</protein>
<sequence>MAGPRLILFAALAIVTVASVRADERRVVKNPHFGQVLFEFYQDNYFSALTRVMTEQQFTRLAPHAEEAELLRGGILLSYGAHQEAGRIFERLIAAGAGPATRDRAWFYLAKIRYQRGYIEQAEDAIARVEGALPGELEEERRLLHANLLMQRQQYQKAVDVLQRLPPRSDWAAYGRFNLGVALVRVGERESGVKLLEELGRARAPNEELAALKDKANVALAYAFLQDNQPARAKAYLQRVRLNGLLSNKALLGLGWADAALDSHERALVPWVELAHRNAVDAAVQESLLAVPYAYGKLGAYKQSLDSYEAALVTYAQESNRLDQAITAIREGKLVSNILRANPADEAGWFWRMQNPPDVPEARYLTQLLASHDFQEALKNYRDLRFLEGNLAHWSQQMQVYRDMVANRRQAYAERLPRVLSQERTLGLERLRTAAESRAGEIARIERESDSAALANDKERALLDRLERVQRALAGAPDADAAEKFRRYRGLLSWDLSVQYSERLWEAKKELRDVEGLLAQADQRRAALKQAQTEAPRGFEVFAQRIEALRANIERMRPAVAQAAHAQEQYLGELAADELSQQRERIAAYVTQARFAVAQIYDKAVRSEEARKE</sequence>
<accession>A0A1F6UW67</accession>
<reference evidence="2 3" key="1">
    <citation type="journal article" date="2016" name="Nat. Commun.">
        <title>Thousands of microbial genomes shed light on interconnected biogeochemical processes in an aquifer system.</title>
        <authorList>
            <person name="Anantharaman K."/>
            <person name="Brown C.T."/>
            <person name="Hug L.A."/>
            <person name="Sharon I."/>
            <person name="Castelle C.J."/>
            <person name="Probst A.J."/>
            <person name="Thomas B.C."/>
            <person name="Singh A."/>
            <person name="Wilkins M.J."/>
            <person name="Karaoz U."/>
            <person name="Brodie E.L."/>
            <person name="Williams K.H."/>
            <person name="Hubbard S.S."/>
            <person name="Banfield J.F."/>
        </authorList>
    </citation>
    <scope>NUCLEOTIDE SEQUENCE [LARGE SCALE GENOMIC DNA]</scope>
</reference>
<keyword evidence="1" id="KW-0175">Coiled coil</keyword>
<feature type="coiled-coil region" evidence="1">
    <location>
        <begin position="504"/>
        <end position="534"/>
    </location>
</feature>
<dbReference type="Proteomes" id="UP000179076">
    <property type="component" value="Unassembled WGS sequence"/>
</dbReference>
<dbReference type="AlphaFoldDB" id="A0A1F6UW67"/>
<dbReference type="EMBL" id="MFSP01000191">
    <property type="protein sequence ID" value="OGI61631.1"/>
    <property type="molecule type" value="Genomic_DNA"/>
</dbReference>
<comment type="caution">
    <text evidence="2">The sequence shown here is derived from an EMBL/GenBank/DDBJ whole genome shotgun (WGS) entry which is preliminary data.</text>
</comment>
<organism evidence="2 3">
    <name type="scientific">Candidatus Muproteobacteria bacterium RBG_16_60_9</name>
    <dbReference type="NCBI Taxonomy" id="1817755"/>
    <lineage>
        <taxon>Bacteria</taxon>
        <taxon>Pseudomonadati</taxon>
        <taxon>Pseudomonadota</taxon>
        <taxon>Candidatus Muproteobacteria</taxon>
    </lineage>
</organism>
<evidence type="ECO:0000256" key="1">
    <source>
        <dbReference type="SAM" id="Coils"/>
    </source>
</evidence>
<evidence type="ECO:0008006" key="4">
    <source>
        <dbReference type="Google" id="ProtNLM"/>
    </source>
</evidence>
<evidence type="ECO:0000313" key="3">
    <source>
        <dbReference type="Proteomes" id="UP000179076"/>
    </source>
</evidence>
<gene>
    <name evidence="2" type="ORF">A2W18_15045</name>
</gene>
<dbReference type="SUPFAM" id="SSF48452">
    <property type="entry name" value="TPR-like"/>
    <property type="match status" value="2"/>
</dbReference>
<dbReference type="Gene3D" id="1.25.40.10">
    <property type="entry name" value="Tetratricopeptide repeat domain"/>
    <property type="match status" value="1"/>
</dbReference>
<proteinExistence type="predicted"/>